<dbReference type="AlphaFoldDB" id="A0A839IPE5"/>
<dbReference type="CDD" id="cd11386">
    <property type="entry name" value="MCP_signal"/>
    <property type="match status" value="1"/>
</dbReference>
<keyword evidence="5" id="KW-0812">Transmembrane</keyword>
<dbReference type="GO" id="GO:0006935">
    <property type="term" value="P:chemotaxis"/>
    <property type="evidence" value="ECO:0007669"/>
    <property type="project" value="UniProtKB-ARBA"/>
</dbReference>
<sequence length="550" mass="61022">MKLPETYMRLVATLPLLAAISYGYLNHHLNLQYTMLLLIAGFIGVLVPVFIPSRRHWIASESEEGEVSTASLNAMSQQLISQYPESSTENRTGQSLQQLFGMARALGPVSSQTAIATAEVSWLADKMNQHLVCQKQETEKIVQRLESITVTMHQVSVNAASVTDLAVQAKVSSRSGRQELEQTISQMREISSNTDHTLRLINDLNEKSERIQDVTRVIEGIAEQTNLLALNAAIEAARAGEHGRGFAVVADEVRNLASRTADSTQQVGRIVEEIQSSTREVVKTIESLVTRISTGSEKIAETGVRLEQMSAQFDEVEDQISGIAEGVSQSYSHVEEISASVKSLKEEVAGGHQQMNVLAKQADQLMHSAEKITATLSDHAAEGQHYQAYQTCLEGARRIQEVFEQAISKGQITFEALFNRTYQPIAGSNIGRCSSHYDQFTDQVLPSIQEELLQRHNYGYAILLDDHCYIPTHNRQYSHPETGDPSIDAVQCRGKRIFDNPVGVRGARNKEKLLLQTYKRDTGEVLHDLSVPVVINGRHWGAFRVGYLPE</sequence>
<evidence type="ECO:0000256" key="5">
    <source>
        <dbReference type="SAM" id="Phobius"/>
    </source>
</evidence>
<dbReference type="GO" id="GO:0007165">
    <property type="term" value="P:signal transduction"/>
    <property type="evidence" value="ECO:0007669"/>
    <property type="project" value="UniProtKB-KW"/>
</dbReference>
<dbReference type="SUPFAM" id="SSF58104">
    <property type="entry name" value="Methyl-accepting chemotaxis protein (MCP) signaling domain"/>
    <property type="match status" value="1"/>
</dbReference>
<evidence type="ECO:0000313" key="8">
    <source>
        <dbReference type="Proteomes" id="UP000565262"/>
    </source>
</evidence>
<accession>A0A839IPE5</accession>
<proteinExistence type="inferred from homology"/>
<feature type="transmembrane region" description="Helical" evidence="5">
    <location>
        <begin position="31"/>
        <end position="51"/>
    </location>
</feature>
<comment type="similarity">
    <text evidence="3">Belongs to the methyl-accepting chemotaxis (MCP) protein family.</text>
</comment>
<reference evidence="7 8" key="1">
    <citation type="submission" date="2020-08" db="EMBL/GenBank/DDBJ databases">
        <title>Oceanospirillum sp. nov. isolated from marine sediment.</title>
        <authorList>
            <person name="Ji X."/>
        </authorList>
    </citation>
    <scope>NUCLEOTIDE SEQUENCE [LARGE SCALE GENOMIC DNA]</scope>
    <source>
        <strain evidence="7 8">D5</strain>
    </source>
</reference>
<dbReference type="Proteomes" id="UP000565262">
    <property type="component" value="Unassembled WGS sequence"/>
</dbReference>
<keyword evidence="8" id="KW-1185">Reference proteome</keyword>
<keyword evidence="5" id="KW-0472">Membrane</keyword>
<dbReference type="PROSITE" id="PS50111">
    <property type="entry name" value="CHEMOTAXIS_TRANSDUC_2"/>
    <property type="match status" value="1"/>
</dbReference>
<evidence type="ECO:0000256" key="4">
    <source>
        <dbReference type="PROSITE-ProRule" id="PRU00284"/>
    </source>
</evidence>
<dbReference type="GO" id="GO:0016020">
    <property type="term" value="C:membrane"/>
    <property type="evidence" value="ECO:0007669"/>
    <property type="project" value="UniProtKB-SubCell"/>
</dbReference>
<comment type="subcellular location">
    <subcellularLocation>
        <location evidence="1">Membrane</location>
    </subcellularLocation>
</comment>
<dbReference type="Pfam" id="PF00015">
    <property type="entry name" value="MCPsignal"/>
    <property type="match status" value="1"/>
</dbReference>
<name>A0A839IPE5_9GAMM</name>
<dbReference type="PANTHER" id="PTHR32089">
    <property type="entry name" value="METHYL-ACCEPTING CHEMOTAXIS PROTEIN MCPB"/>
    <property type="match status" value="1"/>
</dbReference>
<dbReference type="PANTHER" id="PTHR32089:SF120">
    <property type="entry name" value="METHYL-ACCEPTING CHEMOTAXIS PROTEIN TLPQ"/>
    <property type="match status" value="1"/>
</dbReference>
<feature type="domain" description="Methyl-accepting transducer" evidence="6">
    <location>
        <begin position="109"/>
        <end position="345"/>
    </location>
</feature>
<gene>
    <name evidence="7" type="ORF">H4O21_06875</name>
</gene>
<dbReference type="Gene3D" id="1.10.287.950">
    <property type="entry name" value="Methyl-accepting chemotaxis protein"/>
    <property type="match status" value="1"/>
</dbReference>
<evidence type="ECO:0000313" key="7">
    <source>
        <dbReference type="EMBL" id="MBB1486327.1"/>
    </source>
</evidence>
<dbReference type="InterPro" id="IPR004089">
    <property type="entry name" value="MCPsignal_dom"/>
</dbReference>
<dbReference type="SMART" id="SM00283">
    <property type="entry name" value="MA"/>
    <property type="match status" value="1"/>
</dbReference>
<evidence type="ECO:0000256" key="1">
    <source>
        <dbReference type="ARBA" id="ARBA00004370"/>
    </source>
</evidence>
<evidence type="ECO:0000256" key="3">
    <source>
        <dbReference type="ARBA" id="ARBA00029447"/>
    </source>
</evidence>
<evidence type="ECO:0000259" key="6">
    <source>
        <dbReference type="PROSITE" id="PS50111"/>
    </source>
</evidence>
<evidence type="ECO:0000256" key="2">
    <source>
        <dbReference type="ARBA" id="ARBA00023224"/>
    </source>
</evidence>
<protein>
    <submittedName>
        <fullName evidence="7">Methyl-accepting chemotaxis protein</fullName>
    </submittedName>
</protein>
<keyword evidence="2 4" id="KW-0807">Transducer</keyword>
<organism evidence="7 8">
    <name type="scientific">Oceanospirillum sediminis</name>
    <dbReference type="NCBI Taxonomy" id="2760088"/>
    <lineage>
        <taxon>Bacteria</taxon>
        <taxon>Pseudomonadati</taxon>
        <taxon>Pseudomonadota</taxon>
        <taxon>Gammaproteobacteria</taxon>
        <taxon>Oceanospirillales</taxon>
        <taxon>Oceanospirillaceae</taxon>
        <taxon>Oceanospirillum</taxon>
    </lineage>
</organism>
<comment type="caution">
    <text evidence="7">The sequence shown here is derived from an EMBL/GenBank/DDBJ whole genome shotgun (WGS) entry which is preliminary data.</text>
</comment>
<keyword evidence="5" id="KW-1133">Transmembrane helix</keyword>
<dbReference type="EMBL" id="JACJFM010000006">
    <property type="protein sequence ID" value="MBB1486327.1"/>
    <property type="molecule type" value="Genomic_DNA"/>
</dbReference>